<keyword evidence="2" id="KW-1185">Reference proteome</keyword>
<reference evidence="1 2" key="1">
    <citation type="submission" date="2017-01" db="EMBL/GenBank/DDBJ databases">
        <authorList>
            <person name="Mah S.A."/>
            <person name="Swanson W.J."/>
            <person name="Moy G.W."/>
            <person name="Vacquier V.D."/>
        </authorList>
    </citation>
    <scope>NUCLEOTIDE SEQUENCE [LARGE SCALE GENOMIC DNA]</scope>
    <source>
        <strain evidence="1 2">DSM 45758</strain>
    </source>
</reference>
<sequence>MISSRVFPAASHDVLFGALRRRRSNDRLR</sequence>
<dbReference type="EMBL" id="FTNF01000033">
    <property type="protein sequence ID" value="SIR97525.1"/>
    <property type="molecule type" value="Genomic_DNA"/>
</dbReference>
<evidence type="ECO:0000313" key="2">
    <source>
        <dbReference type="Proteomes" id="UP000186004"/>
    </source>
</evidence>
<protein>
    <submittedName>
        <fullName evidence="1">Uncharacterized protein</fullName>
    </submittedName>
</protein>
<proteinExistence type="predicted"/>
<name>A0A1N7FBC4_9ACTN</name>
<dbReference type="STRING" id="1198245.SAMN05444858_1335"/>
<dbReference type="AlphaFoldDB" id="A0A1N7FBC4"/>
<organism evidence="1 2">
    <name type="scientific">Micromonospora avicenniae</name>
    <dbReference type="NCBI Taxonomy" id="1198245"/>
    <lineage>
        <taxon>Bacteria</taxon>
        <taxon>Bacillati</taxon>
        <taxon>Actinomycetota</taxon>
        <taxon>Actinomycetes</taxon>
        <taxon>Micromonosporales</taxon>
        <taxon>Micromonosporaceae</taxon>
        <taxon>Micromonospora</taxon>
    </lineage>
</organism>
<evidence type="ECO:0000313" key="1">
    <source>
        <dbReference type="EMBL" id="SIR97525.1"/>
    </source>
</evidence>
<gene>
    <name evidence="1" type="ORF">SAMN05444858_1335</name>
</gene>
<dbReference type="Proteomes" id="UP000186004">
    <property type="component" value="Unassembled WGS sequence"/>
</dbReference>
<accession>A0A1N7FBC4</accession>